<dbReference type="PANTHER" id="PTHR35803:SF2">
    <property type="entry name" value="RETAINING ALPHA-GALACTOSIDASE"/>
    <property type="match status" value="1"/>
</dbReference>
<protein>
    <submittedName>
        <fullName evidence="9">Glycoside hydrolase family 97 protein</fullName>
    </submittedName>
</protein>
<dbReference type="InterPro" id="IPR014718">
    <property type="entry name" value="GH-type_carb-bd"/>
</dbReference>
<feature type="domain" description="Glycosyl-hydrolase 97 catalytic" evidence="6">
    <location>
        <begin position="309"/>
        <end position="453"/>
    </location>
</feature>
<accession>A0ABD5B771</accession>
<name>A0ABD5B771_ELIMR</name>
<dbReference type="AlphaFoldDB" id="A0ABD5B771"/>
<keyword evidence="4" id="KW-0106">Calcium</keyword>
<dbReference type="GO" id="GO:0016798">
    <property type="term" value="F:hydrolase activity, acting on glycosyl bonds"/>
    <property type="evidence" value="ECO:0007669"/>
    <property type="project" value="UniProtKB-KW"/>
</dbReference>
<reference evidence="9 10" key="1">
    <citation type="submission" date="2023-06" db="EMBL/GenBank/DDBJ databases">
        <title>Nosocomial Elizabethkingia miricola genome.</title>
        <authorList>
            <person name="Morgado S."/>
            <person name="Fonseca E."/>
            <person name="Freitas F."/>
            <person name="Vicente A.C."/>
        </authorList>
    </citation>
    <scope>NUCLEOTIDE SEQUENCE [LARGE SCALE GENOMIC DNA]</scope>
    <source>
        <strain evidence="9 10">EM15</strain>
    </source>
</reference>
<dbReference type="Gene3D" id="2.60.40.1180">
    <property type="entry name" value="Golgi alpha-mannosidase II"/>
    <property type="match status" value="1"/>
</dbReference>
<dbReference type="Gene3D" id="3.20.20.70">
    <property type="entry name" value="Aldolase class I"/>
    <property type="match status" value="1"/>
</dbReference>
<dbReference type="InterPro" id="IPR013785">
    <property type="entry name" value="Aldolase_TIM"/>
</dbReference>
<keyword evidence="5" id="KW-0326">Glycosidase</keyword>
<dbReference type="InterPro" id="IPR019563">
    <property type="entry name" value="GH97_catalytic"/>
</dbReference>
<proteinExistence type="predicted"/>
<evidence type="ECO:0000259" key="6">
    <source>
        <dbReference type="Pfam" id="PF10566"/>
    </source>
</evidence>
<evidence type="ECO:0000259" key="8">
    <source>
        <dbReference type="Pfam" id="PF14509"/>
    </source>
</evidence>
<sequence>MKSTKTVFLIILTAFVSSGIKAQMIQVYSPDKKIVVQVDNEEKLSYQVSFDGNRVVEPSLLGFEFIDEPAMDGNFDIVTHDYQTINETWKPVVKSKHDKVLNHCNELRLRLKEKSGLRRLMDITFRAYNDGVSFRYKLYRSGTIGNRKISKELTTFNIPHDPDAWLVDYGGYSSPQESEFFKQKLSTLTDTSKAGLPLLMEYKKDCWVAITEANIDNYSGFYIGTSGNPNQLITKLAPLPKEPESGTKVVFDDEIESPWRVLMIGKNPGILIESEIVQNLNESSKISDPSWIVPGISAWDNWWSGDVKMEMPVIKKYIDFASEMGWKYMLVDWQWYGKFNTPEADIMKAAPQIDMEEVIRYARSKNVRILLWLYSKDVNRNSAYKQAFPLYHQWGIAGVKIDFMDRDDQQMVRWYRDIIKCAADNQLLVDFHGAYKPDGIIRTFPNMITREGVMGNEFYKFSNKMNSSHNVKLAYTRMLAGQMDYTPGGFLNVTDRQYKNQIPTVVSNTRAAELSKFVIYESPLTVVCDHPDNIRNQPGADFLKLVPTVWDDTRFVSGHPDNYIALARRNKEIWFLGVMNNSKRKTVELKLDFLEAGMYEMEIWEDTKKSDLVPTELRKRTVTIKNGKLLKIDLAINGGYVSTIKRIGEN</sequence>
<keyword evidence="3 9" id="KW-0378">Hydrolase</keyword>
<evidence type="ECO:0000256" key="2">
    <source>
        <dbReference type="ARBA" id="ARBA00011245"/>
    </source>
</evidence>
<dbReference type="RefSeq" id="WP_078794085.1">
    <property type="nucleotide sequence ID" value="NZ_JAUCQJ010000003.1"/>
</dbReference>
<dbReference type="InterPro" id="IPR017853">
    <property type="entry name" value="GH"/>
</dbReference>
<comment type="cofactor">
    <cofactor evidence="1">
        <name>Ca(2+)</name>
        <dbReference type="ChEBI" id="CHEBI:29108"/>
    </cofactor>
</comment>
<dbReference type="Gene3D" id="2.70.98.10">
    <property type="match status" value="1"/>
</dbReference>
<comment type="caution">
    <text evidence="9">The sequence shown here is derived from an EMBL/GenBank/DDBJ whole genome shotgun (WGS) entry which is preliminary data.</text>
</comment>
<comment type="subunit">
    <text evidence="2">Monomer.</text>
</comment>
<evidence type="ECO:0000313" key="10">
    <source>
        <dbReference type="Proteomes" id="UP001239265"/>
    </source>
</evidence>
<gene>
    <name evidence="9" type="ORF">QT385_11400</name>
</gene>
<evidence type="ECO:0000259" key="7">
    <source>
        <dbReference type="Pfam" id="PF14508"/>
    </source>
</evidence>
<dbReference type="Pfam" id="PF14508">
    <property type="entry name" value="GH97_N"/>
    <property type="match status" value="1"/>
</dbReference>
<dbReference type="InterPro" id="IPR013780">
    <property type="entry name" value="Glyco_hydro_b"/>
</dbReference>
<organism evidence="9 10">
    <name type="scientific">Elizabethkingia miricola</name>
    <name type="common">Chryseobacterium miricola</name>
    <dbReference type="NCBI Taxonomy" id="172045"/>
    <lineage>
        <taxon>Bacteria</taxon>
        <taxon>Pseudomonadati</taxon>
        <taxon>Bacteroidota</taxon>
        <taxon>Flavobacteriia</taxon>
        <taxon>Flavobacteriales</taxon>
        <taxon>Weeksellaceae</taxon>
        <taxon>Elizabethkingia</taxon>
    </lineage>
</organism>
<feature type="domain" description="Glycosyl-hydrolase 97 C-terminal oligomerisation" evidence="8">
    <location>
        <begin position="549"/>
        <end position="644"/>
    </location>
</feature>
<evidence type="ECO:0000256" key="3">
    <source>
        <dbReference type="ARBA" id="ARBA00022801"/>
    </source>
</evidence>
<dbReference type="Proteomes" id="UP001239265">
    <property type="component" value="Unassembled WGS sequence"/>
</dbReference>
<dbReference type="InterPro" id="IPR052720">
    <property type="entry name" value="Glycosyl_hydrolase_97"/>
</dbReference>
<dbReference type="Pfam" id="PF14509">
    <property type="entry name" value="GH97_C"/>
    <property type="match status" value="1"/>
</dbReference>
<evidence type="ECO:0000256" key="1">
    <source>
        <dbReference type="ARBA" id="ARBA00001913"/>
    </source>
</evidence>
<evidence type="ECO:0000256" key="5">
    <source>
        <dbReference type="ARBA" id="ARBA00023295"/>
    </source>
</evidence>
<dbReference type="InterPro" id="IPR029486">
    <property type="entry name" value="GH97_N"/>
</dbReference>
<dbReference type="PANTHER" id="PTHR35803">
    <property type="entry name" value="GLUCAN 1,4-ALPHA-GLUCOSIDASE SUSB-RELATED"/>
    <property type="match status" value="1"/>
</dbReference>
<dbReference type="EMBL" id="JAUCQJ010000003">
    <property type="protein sequence ID" value="MDQ8749249.1"/>
    <property type="molecule type" value="Genomic_DNA"/>
</dbReference>
<dbReference type="Pfam" id="PF10566">
    <property type="entry name" value="Glyco_hydro_97"/>
    <property type="match status" value="1"/>
</dbReference>
<dbReference type="InterPro" id="IPR029483">
    <property type="entry name" value="GH97_C"/>
</dbReference>
<evidence type="ECO:0000313" key="9">
    <source>
        <dbReference type="EMBL" id="MDQ8749249.1"/>
    </source>
</evidence>
<feature type="domain" description="Glycosyl-hydrolase 97 N-terminal" evidence="7">
    <location>
        <begin position="27"/>
        <end position="282"/>
    </location>
</feature>
<dbReference type="SUPFAM" id="SSF51445">
    <property type="entry name" value="(Trans)glycosidases"/>
    <property type="match status" value="1"/>
</dbReference>
<evidence type="ECO:0000256" key="4">
    <source>
        <dbReference type="ARBA" id="ARBA00022837"/>
    </source>
</evidence>